<keyword evidence="9" id="KW-0460">Magnesium</keyword>
<keyword evidence="4" id="KW-0808">Transferase</keyword>
<evidence type="ECO:0000256" key="6">
    <source>
        <dbReference type="ARBA" id="ARBA00022741"/>
    </source>
</evidence>
<sequence>MQIPSNLASLVDEGLIDEVVRPLMSGKEAVVFLVRSGGELRVAKVYKEAQNRSFKNRAAYTEGRKVRNSRDQRAMDKRSRHGRAQDEAAWRSTEVDMIYRLRDAGVRVPTPYHAIDGVLVMELVADADGSPAPRLAETSLDRDQATWVYHRLIGEVVRMLCAGVVHGDLSDFNVLMSADGPVIIDFPQSVDAARNQNARKLLLRDVDNLHRFLTRFVPERRRAAYGEEMWELYASSALTPETRLTGRHRVSERRVDTRAVLDLIGDANYDERKRRERQGVSMRGAPKTAESPAPAPEAPTTEGRTTDPRDRPRQAERPAAHAGNGGGPRPQRHGPGQRPQNAGPDQRQQYAGNAPAQRPPQHPSGQPPAQHEARQRPQQHGPDHRPAQHATAQRPAQHQAAHRPQHREAPHGPQHHEAPQRPQQHQVMQGPPQQGEPQAASRPRRRVVISVSTSDRRSGTRRNP</sequence>
<feature type="compositionally biased region" description="Basic and acidic residues" evidence="12">
    <location>
        <begin position="371"/>
        <end position="386"/>
    </location>
</feature>
<evidence type="ECO:0000259" key="13">
    <source>
        <dbReference type="SMART" id="SM00090"/>
    </source>
</evidence>
<dbReference type="Pfam" id="PF01163">
    <property type="entry name" value="RIO1"/>
    <property type="match status" value="1"/>
</dbReference>
<evidence type="ECO:0000256" key="11">
    <source>
        <dbReference type="ARBA" id="ARBA00048679"/>
    </source>
</evidence>
<keyword evidence="5" id="KW-0479">Metal-binding</keyword>
<organism evidence="14 15">
    <name type="scientific">Sorangium cellulosum</name>
    <name type="common">Polyangium cellulosum</name>
    <dbReference type="NCBI Taxonomy" id="56"/>
    <lineage>
        <taxon>Bacteria</taxon>
        <taxon>Pseudomonadati</taxon>
        <taxon>Myxococcota</taxon>
        <taxon>Polyangia</taxon>
        <taxon>Polyangiales</taxon>
        <taxon>Polyangiaceae</taxon>
        <taxon>Sorangium</taxon>
    </lineage>
</organism>
<feature type="compositionally biased region" description="Pro residues" evidence="12">
    <location>
        <begin position="357"/>
        <end position="366"/>
    </location>
</feature>
<reference evidence="14 15" key="1">
    <citation type="submission" date="2015-09" db="EMBL/GenBank/DDBJ databases">
        <title>Sorangium comparison.</title>
        <authorList>
            <person name="Zaburannyi N."/>
            <person name="Bunk B."/>
            <person name="Overmann J."/>
            <person name="Mueller R."/>
        </authorList>
    </citation>
    <scope>NUCLEOTIDE SEQUENCE [LARGE SCALE GENOMIC DNA]</scope>
    <source>
        <strain evidence="14 15">So ce26</strain>
    </source>
</reference>
<dbReference type="OrthoDB" id="9795258at2"/>
<feature type="compositionally biased region" description="Basic and acidic residues" evidence="12">
    <location>
        <begin position="406"/>
        <end position="419"/>
    </location>
</feature>
<feature type="compositionally biased region" description="Low complexity" evidence="12">
    <location>
        <begin position="388"/>
        <end position="399"/>
    </location>
</feature>
<dbReference type="SUPFAM" id="SSF56112">
    <property type="entry name" value="Protein kinase-like (PK-like)"/>
    <property type="match status" value="1"/>
</dbReference>
<dbReference type="InterPro" id="IPR018934">
    <property type="entry name" value="RIO_dom"/>
</dbReference>
<dbReference type="SMART" id="SM00090">
    <property type="entry name" value="RIO"/>
    <property type="match status" value="1"/>
</dbReference>
<evidence type="ECO:0000256" key="5">
    <source>
        <dbReference type="ARBA" id="ARBA00022723"/>
    </source>
</evidence>
<feature type="compositionally biased region" description="Basic and acidic residues" evidence="12">
    <location>
        <begin position="62"/>
        <end position="83"/>
    </location>
</feature>
<dbReference type="GO" id="GO:0046872">
    <property type="term" value="F:metal ion binding"/>
    <property type="evidence" value="ECO:0007669"/>
    <property type="project" value="UniProtKB-KW"/>
</dbReference>
<comment type="similarity">
    <text evidence="1">Belongs to the protein kinase superfamily. RIO-type Ser/Thr kinase family.</text>
</comment>
<dbReference type="AlphaFoldDB" id="A0A2L0F7H2"/>
<protein>
    <recommendedName>
        <fullName evidence="2">non-specific serine/threonine protein kinase</fullName>
        <ecNumber evidence="2">2.7.11.1</ecNumber>
    </recommendedName>
</protein>
<dbReference type="Gene3D" id="3.30.200.20">
    <property type="entry name" value="Phosphorylase Kinase, domain 1"/>
    <property type="match status" value="1"/>
</dbReference>
<dbReference type="Gene3D" id="1.10.510.10">
    <property type="entry name" value="Transferase(Phosphotransferase) domain 1"/>
    <property type="match status" value="1"/>
</dbReference>
<comment type="catalytic activity">
    <reaction evidence="11">
        <text>L-seryl-[protein] + ATP = O-phospho-L-seryl-[protein] + ADP + H(+)</text>
        <dbReference type="Rhea" id="RHEA:17989"/>
        <dbReference type="Rhea" id="RHEA-COMP:9863"/>
        <dbReference type="Rhea" id="RHEA-COMP:11604"/>
        <dbReference type="ChEBI" id="CHEBI:15378"/>
        <dbReference type="ChEBI" id="CHEBI:29999"/>
        <dbReference type="ChEBI" id="CHEBI:30616"/>
        <dbReference type="ChEBI" id="CHEBI:83421"/>
        <dbReference type="ChEBI" id="CHEBI:456216"/>
        <dbReference type="EC" id="2.7.11.1"/>
    </reaction>
</comment>
<evidence type="ECO:0000313" key="15">
    <source>
        <dbReference type="Proteomes" id="UP000238348"/>
    </source>
</evidence>
<dbReference type="EMBL" id="CP012673">
    <property type="protein sequence ID" value="AUX47510.1"/>
    <property type="molecule type" value="Genomic_DNA"/>
</dbReference>
<evidence type="ECO:0000256" key="3">
    <source>
        <dbReference type="ARBA" id="ARBA00022527"/>
    </source>
</evidence>
<dbReference type="InterPro" id="IPR051272">
    <property type="entry name" value="RIO-type_Ser/Thr_kinase"/>
</dbReference>
<feature type="compositionally biased region" description="Low complexity" evidence="12">
    <location>
        <begin position="285"/>
        <end position="303"/>
    </location>
</feature>
<dbReference type="NCBIfam" id="NF041645">
    <property type="entry name" value="prot_kin_PA4780"/>
    <property type="match status" value="1"/>
</dbReference>
<evidence type="ECO:0000256" key="10">
    <source>
        <dbReference type="ARBA" id="ARBA00047899"/>
    </source>
</evidence>
<dbReference type="EC" id="2.7.11.1" evidence="2"/>
<evidence type="ECO:0000256" key="4">
    <source>
        <dbReference type="ARBA" id="ARBA00022679"/>
    </source>
</evidence>
<evidence type="ECO:0000256" key="9">
    <source>
        <dbReference type="ARBA" id="ARBA00022842"/>
    </source>
</evidence>
<evidence type="ECO:0000256" key="8">
    <source>
        <dbReference type="ARBA" id="ARBA00022840"/>
    </source>
</evidence>
<dbReference type="GO" id="GO:0004674">
    <property type="term" value="F:protein serine/threonine kinase activity"/>
    <property type="evidence" value="ECO:0007669"/>
    <property type="project" value="UniProtKB-KW"/>
</dbReference>
<evidence type="ECO:0000256" key="1">
    <source>
        <dbReference type="ARBA" id="ARBA00009196"/>
    </source>
</evidence>
<comment type="catalytic activity">
    <reaction evidence="10">
        <text>L-threonyl-[protein] + ATP = O-phospho-L-threonyl-[protein] + ADP + H(+)</text>
        <dbReference type="Rhea" id="RHEA:46608"/>
        <dbReference type="Rhea" id="RHEA-COMP:11060"/>
        <dbReference type="Rhea" id="RHEA-COMP:11605"/>
        <dbReference type="ChEBI" id="CHEBI:15378"/>
        <dbReference type="ChEBI" id="CHEBI:30013"/>
        <dbReference type="ChEBI" id="CHEBI:30616"/>
        <dbReference type="ChEBI" id="CHEBI:61977"/>
        <dbReference type="ChEBI" id="CHEBI:456216"/>
        <dbReference type="EC" id="2.7.11.1"/>
    </reaction>
</comment>
<feature type="domain" description="RIO kinase" evidence="13">
    <location>
        <begin position="7"/>
        <end position="235"/>
    </location>
</feature>
<feature type="compositionally biased region" description="Basic and acidic residues" evidence="12">
    <location>
        <begin position="304"/>
        <end position="319"/>
    </location>
</feature>
<proteinExistence type="inferred from homology"/>
<keyword evidence="7" id="KW-0418">Kinase</keyword>
<evidence type="ECO:0000256" key="12">
    <source>
        <dbReference type="SAM" id="MobiDB-lite"/>
    </source>
</evidence>
<dbReference type="PANTHER" id="PTHR45723">
    <property type="entry name" value="SERINE/THREONINE-PROTEIN KINASE RIO1"/>
    <property type="match status" value="1"/>
</dbReference>
<name>A0A2L0F7H2_SORCE</name>
<feature type="region of interest" description="Disordered" evidence="12">
    <location>
        <begin position="272"/>
        <end position="464"/>
    </location>
</feature>
<dbReference type="InterPro" id="IPR048148">
    <property type="entry name" value="Prot_kin_PA4780"/>
</dbReference>
<dbReference type="InterPro" id="IPR011009">
    <property type="entry name" value="Kinase-like_dom_sf"/>
</dbReference>
<keyword evidence="3" id="KW-0723">Serine/threonine-protein kinase</keyword>
<keyword evidence="6" id="KW-0547">Nucleotide-binding</keyword>
<evidence type="ECO:0000256" key="7">
    <source>
        <dbReference type="ARBA" id="ARBA00022777"/>
    </source>
</evidence>
<dbReference type="GO" id="GO:0005524">
    <property type="term" value="F:ATP binding"/>
    <property type="evidence" value="ECO:0007669"/>
    <property type="project" value="UniProtKB-KW"/>
</dbReference>
<dbReference type="InterPro" id="IPR000687">
    <property type="entry name" value="RIO_kinase"/>
</dbReference>
<accession>A0A2L0F7H2</accession>
<feature type="compositionally biased region" description="Low complexity" evidence="12">
    <location>
        <begin position="422"/>
        <end position="438"/>
    </location>
</feature>
<keyword evidence="8" id="KW-0067">ATP-binding</keyword>
<gene>
    <name evidence="14" type="ORF">SOCE26_090310</name>
</gene>
<evidence type="ECO:0000256" key="2">
    <source>
        <dbReference type="ARBA" id="ARBA00012513"/>
    </source>
</evidence>
<feature type="region of interest" description="Disordered" evidence="12">
    <location>
        <begin position="61"/>
        <end position="83"/>
    </location>
</feature>
<dbReference type="Proteomes" id="UP000238348">
    <property type="component" value="Chromosome"/>
</dbReference>
<evidence type="ECO:0000313" key="14">
    <source>
        <dbReference type="EMBL" id="AUX47510.1"/>
    </source>
</evidence>